<dbReference type="SUPFAM" id="SSF51905">
    <property type="entry name" value="FAD/NAD(P)-binding domain"/>
    <property type="match status" value="1"/>
</dbReference>
<dbReference type="AlphaFoldDB" id="A0A941ICE1"/>
<dbReference type="Pfam" id="PF01266">
    <property type="entry name" value="DAO"/>
    <property type="match status" value="1"/>
</dbReference>
<accession>A0A941ICE1</accession>
<name>A0A941ICE1_9BURK</name>
<dbReference type="GO" id="GO:0005737">
    <property type="term" value="C:cytoplasm"/>
    <property type="evidence" value="ECO:0007669"/>
    <property type="project" value="TreeGrafter"/>
</dbReference>
<evidence type="ECO:0000313" key="4">
    <source>
        <dbReference type="Proteomes" id="UP000678545"/>
    </source>
</evidence>
<comment type="caution">
    <text evidence="3">The sequence shown here is derived from an EMBL/GenBank/DDBJ whole genome shotgun (WGS) entry which is preliminary data.</text>
</comment>
<keyword evidence="1" id="KW-0560">Oxidoreductase</keyword>
<feature type="domain" description="FAD dependent oxidoreductase" evidence="2">
    <location>
        <begin position="12"/>
        <end position="357"/>
    </location>
</feature>
<sequence>MSDTMIDTTEFDVIIVGAGIIGCACAASLSANGLAVCVIEPNTIGGGATAAGMGHLVVMDDNPTELALSSYSLELWRNMLGQDPQRHRAHEYSQCGTIWVAADEEEMHAATAKQRLLQEHGISCEILNQAQLYRLEPELRTGLAGGLLVHQDGLVYPPKSAECLLERAIQAGAQICQAKVTALQDGAVMLDDGRSVRGREIVVANGIAAMSLIDDLPLRYKKGHLLITDRYPNFIQHQLVELAYIKNAHASDGDSVAFNLQPRPTGQVFIGSSRQFDVQHKEIDIGILSKMLRQATSYVPALSQLRAIRTWTGFRAATPDGLPYIGAHPNRPHVWVATGHEGLGITTSLATAEILTNQICGEASKIPIQPYWPDRMLPKLTALTSQSNSR</sequence>
<dbReference type="Gene3D" id="3.30.9.10">
    <property type="entry name" value="D-Amino Acid Oxidase, subunit A, domain 2"/>
    <property type="match status" value="1"/>
</dbReference>
<reference evidence="3" key="1">
    <citation type="submission" date="2021-04" db="EMBL/GenBank/DDBJ databases">
        <title>novel species isolated from subtropical streams in China.</title>
        <authorList>
            <person name="Lu H."/>
        </authorList>
    </citation>
    <scope>NUCLEOTIDE SEQUENCE</scope>
    <source>
        <strain evidence="3">FT137W</strain>
    </source>
</reference>
<protein>
    <submittedName>
        <fullName evidence="3">FAD-binding oxidoreductase</fullName>
    </submittedName>
</protein>
<proteinExistence type="predicted"/>
<organism evidence="3 4">
    <name type="scientific">Undibacterium fentianense</name>
    <dbReference type="NCBI Taxonomy" id="2828728"/>
    <lineage>
        <taxon>Bacteria</taxon>
        <taxon>Pseudomonadati</taxon>
        <taxon>Pseudomonadota</taxon>
        <taxon>Betaproteobacteria</taxon>
        <taxon>Burkholderiales</taxon>
        <taxon>Oxalobacteraceae</taxon>
        <taxon>Undibacterium</taxon>
    </lineage>
</organism>
<dbReference type="InterPro" id="IPR036188">
    <property type="entry name" value="FAD/NAD-bd_sf"/>
</dbReference>
<dbReference type="Gene3D" id="3.50.50.60">
    <property type="entry name" value="FAD/NAD(P)-binding domain"/>
    <property type="match status" value="1"/>
</dbReference>
<keyword evidence="4" id="KW-1185">Reference proteome</keyword>
<dbReference type="InterPro" id="IPR006076">
    <property type="entry name" value="FAD-dep_OxRdtase"/>
</dbReference>
<dbReference type="EMBL" id="JAGSPJ010000003">
    <property type="protein sequence ID" value="MBR7800089.1"/>
    <property type="molecule type" value="Genomic_DNA"/>
</dbReference>
<evidence type="ECO:0000313" key="3">
    <source>
        <dbReference type="EMBL" id="MBR7800089.1"/>
    </source>
</evidence>
<dbReference type="PANTHER" id="PTHR13847">
    <property type="entry name" value="SARCOSINE DEHYDROGENASE-RELATED"/>
    <property type="match status" value="1"/>
</dbReference>
<dbReference type="SUPFAM" id="SSF54373">
    <property type="entry name" value="FAD-linked reductases, C-terminal domain"/>
    <property type="match status" value="1"/>
</dbReference>
<dbReference type="Proteomes" id="UP000678545">
    <property type="component" value="Unassembled WGS sequence"/>
</dbReference>
<dbReference type="GO" id="GO:0016491">
    <property type="term" value="F:oxidoreductase activity"/>
    <property type="evidence" value="ECO:0007669"/>
    <property type="project" value="UniProtKB-KW"/>
</dbReference>
<evidence type="ECO:0000256" key="1">
    <source>
        <dbReference type="ARBA" id="ARBA00023002"/>
    </source>
</evidence>
<dbReference type="PANTHER" id="PTHR13847:SF287">
    <property type="entry name" value="FAD-DEPENDENT OXIDOREDUCTASE DOMAIN-CONTAINING PROTEIN 1"/>
    <property type="match status" value="1"/>
</dbReference>
<gene>
    <name evidence="3" type="ORF">KDM90_08770</name>
</gene>
<evidence type="ECO:0000259" key="2">
    <source>
        <dbReference type="Pfam" id="PF01266"/>
    </source>
</evidence>